<evidence type="ECO:0000313" key="8">
    <source>
        <dbReference type="Proteomes" id="UP001208567"/>
    </source>
</evidence>
<proteinExistence type="inferred from homology"/>
<dbReference type="GO" id="GO:0000428">
    <property type="term" value="C:DNA-directed RNA polymerase complex"/>
    <property type="evidence" value="ECO:0007669"/>
    <property type="project" value="UniProtKB-KW"/>
</dbReference>
<evidence type="ECO:0000313" key="7">
    <source>
        <dbReference type="EMBL" id="GLC30325.1"/>
    </source>
</evidence>
<dbReference type="InterPro" id="IPR013325">
    <property type="entry name" value="RNA_pol_sigma_r2"/>
</dbReference>
<dbReference type="SUPFAM" id="SSF88659">
    <property type="entry name" value="Sigma3 and sigma4 domains of RNA polymerase sigma factors"/>
    <property type="match status" value="1"/>
</dbReference>
<dbReference type="InterPro" id="IPR013249">
    <property type="entry name" value="RNA_pol_sigma70_r4_t2"/>
</dbReference>
<accession>A0ABQ5N5J6</accession>
<dbReference type="Pfam" id="PF08281">
    <property type="entry name" value="Sigma70_r4_2"/>
    <property type="match status" value="1"/>
</dbReference>
<comment type="caution">
    <text evidence="7">The sequence shown here is derived from an EMBL/GenBank/DDBJ whole genome shotgun (WGS) entry which is preliminary data.</text>
</comment>
<reference evidence="7 8" key="1">
    <citation type="journal article" date="2024" name="Int. J. Syst. Evol. Microbiol.">
        <title>Clostridium omnivorum sp. nov., isolated from anoxic soil under the treatment of reductive soil disinfestation.</title>
        <authorList>
            <person name="Ueki A."/>
            <person name="Tonouchi A."/>
            <person name="Kaku N."/>
            <person name="Honma S."/>
            <person name="Ueki K."/>
        </authorList>
    </citation>
    <scope>NUCLEOTIDE SEQUENCE [LARGE SCALE GENOMIC DNA]</scope>
    <source>
        <strain evidence="7 8">E14</strain>
    </source>
</reference>
<protein>
    <submittedName>
        <fullName evidence="7">DNA-directed RNA polymerase sigma-70 factor</fullName>
    </submittedName>
</protein>
<evidence type="ECO:0000256" key="3">
    <source>
        <dbReference type="ARBA" id="ARBA00023082"/>
    </source>
</evidence>
<dbReference type="InterPro" id="IPR014284">
    <property type="entry name" value="RNA_pol_sigma-70_dom"/>
</dbReference>
<feature type="domain" description="RNA polymerase sigma factor 70 region 4 type 2" evidence="6">
    <location>
        <begin position="109"/>
        <end position="160"/>
    </location>
</feature>
<dbReference type="InterPro" id="IPR013324">
    <property type="entry name" value="RNA_pol_sigma_r3/r4-like"/>
</dbReference>
<evidence type="ECO:0000256" key="4">
    <source>
        <dbReference type="ARBA" id="ARBA00023163"/>
    </source>
</evidence>
<dbReference type="NCBIfam" id="TIGR02954">
    <property type="entry name" value="Sig70_famx3"/>
    <property type="match status" value="1"/>
</dbReference>
<dbReference type="Proteomes" id="UP001208567">
    <property type="component" value="Unassembled WGS sequence"/>
</dbReference>
<dbReference type="RefSeq" id="WP_264849587.1">
    <property type="nucleotide sequence ID" value="NZ_BRXR01000001.1"/>
</dbReference>
<sequence>MSESVLLNNDLSKTEFCSLIEQKRDNLYRLAFMYVKNQEDALDIVHEAVYKAYISLGKLKDSTYFNTWITRIVINCSLNHIKKNKRILNFSEFSFGTASKEVNREEIIDLYEAVDNLKDKYKTVIILKYFEDLTINSIAEIMDCPENTVKTYLHKALKLLRIQLKEEDL</sequence>
<dbReference type="CDD" id="cd06171">
    <property type="entry name" value="Sigma70_r4"/>
    <property type="match status" value="1"/>
</dbReference>
<evidence type="ECO:0000256" key="2">
    <source>
        <dbReference type="ARBA" id="ARBA00023015"/>
    </source>
</evidence>
<dbReference type="PANTHER" id="PTHR43133:SF51">
    <property type="entry name" value="RNA POLYMERASE SIGMA FACTOR"/>
    <property type="match status" value="1"/>
</dbReference>
<dbReference type="Pfam" id="PF04542">
    <property type="entry name" value="Sigma70_r2"/>
    <property type="match status" value="1"/>
</dbReference>
<dbReference type="InterPro" id="IPR036388">
    <property type="entry name" value="WH-like_DNA-bd_sf"/>
</dbReference>
<evidence type="ECO:0000259" key="5">
    <source>
        <dbReference type="Pfam" id="PF04542"/>
    </source>
</evidence>
<keyword evidence="8" id="KW-1185">Reference proteome</keyword>
<dbReference type="SUPFAM" id="SSF88946">
    <property type="entry name" value="Sigma2 domain of RNA polymerase sigma factors"/>
    <property type="match status" value="1"/>
</dbReference>
<keyword evidence="2" id="KW-0805">Transcription regulation</keyword>
<keyword evidence="7" id="KW-0240">DNA-directed RNA polymerase</keyword>
<organism evidence="7 8">
    <name type="scientific">Clostridium omnivorum</name>
    <dbReference type="NCBI Taxonomy" id="1604902"/>
    <lineage>
        <taxon>Bacteria</taxon>
        <taxon>Bacillati</taxon>
        <taxon>Bacillota</taxon>
        <taxon>Clostridia</taxon>
        <taxon>Eubacteriales</taxon>
        <taxon>Clostridiaceae</taxon>
        <taxon>Clostridium</taxon>
    </lineage>
</organism>
<dbReference type="InterPro" id="IPR039425">
    <property type="entry name" value="RNA_pol_sigma-70-like"/>
</dbReference>
<feature type="domain" description="RNA polymerase sigma-70 region 2" evidence="5">
    <location>
        <begin position="19"/>
        <end position="86"/>
    </location>
</feature>
<keyword evidence="3" id="KW-0731">Sigma factor</keyword>
<dbReference type="InterPro" id="IPR007627">
    <property type="entry name" value="RNA_pol_sigma70_r2"/>
</dbReference>
<comment type="similarity">
    <text evidence="1">Belongs to the sigma-70 factor family. ECF subfamily.</text>
</comment>
<gene>
    <name evidence="7" type="ORF">bsdE14_17350</name>
</gene>
<dbReference type="Gene3D" id="1.10.1740.10">
    <property type="match status" value="1"/>
</dbReference>
<dbReference type="PANTHER" id="PTHR43133">
    <property type="entry name" value="RNA POLYMERASE ECF-TYPE SIGMA FACTO"/>
    <property type="match status" value="1"/>
</dbReference>
<dbReference type="Gene3D" id="1.10.10.10">
    <property type="entry name" value="Winged helix-like DNA-binding domain superfamily/Winged helix DNA-binding domain"/>
    <property type="match status" value="1"/>
</dbReference>
<dbReference type="InterPro" id="IPR014300">
    <property type="entry name" value="RNA_pol_sigma-V"/>
</dbReference>
<dbReference type="EMBL" id="BRXR01000001">
    <property type="protein sequence ID" value="GLC30325.1"/>
    <property type="molecule type" value="Genomic_DNA"/>
</dbReference>
<evidence type="ECO:0000259" key="6">
    <source>
        <dbReference type="Pfam" id="PF08281"/>
    </source>
</evidence>
<name>A0ABQ5N5J6_9CLOT</name>
<dbReference type="NCBIfam" id="TIGR02937">
    <property type="entry name" value="sigma70-ECF"/>
    <property type="match status" value="1"/>
</dbReference>
<evidence type="ECO:0000256" key="1">
    <source>
        <dbReference type="ARBA" id="ARBA00010641"/>
    </source>
</evidence>
<keyword evidence="4" id="KW-0804">Transcription</keyword>